<name>Q5GAU5_MAIZE</name>
<sequence>MAATARRAIQFKPCYDLLAYAKQILFQFSSICILCPGNQESAGPSQAAGTWSHHPGSWLLPAGPRKPLVSQLAVPAHGRMDMGAWGKQAAAAGAGCGRTRTGLTVCQAACVEGDSEQGTAAA</sequence>
<accession>Q5GAU5</accession>
<dbReference type="EMBL" id="AY664414">
    <property type="protein sequence ID" value="AAV64195.1"/>
    <property type="molecule type" value="Genomic_DNA"/>
</dbReference>
<organism evidence="1">
    <name type="scientific">Zea mays</name>
    <name type="common">Maize</name>
    <dbReference type="NCBI Taxonomy" id="4577"/>
    <lineage>
        <taxon>Eukaryota</taxon>
        <taxon>Viridiplantae</taxon>
        <taxon>Streptophyta</taxon>
        <taxon>Embryophyta</taxon>
        <taxon>Tracheophyta</taxon>
        <taxon>Spermatophyta</taxon>
        <taxon>Magnoliopsida</taxon>
        <taxon>Liliopsida</taxon>
        <taxon>Poales</taxon>
        <taxon>Poaceae</taxon>
        <taxon>PACMAD clade</taxon>
        <taxon>Panicoideae</taxon>
        <taxon>Andropogonodae</taxon>
        <taxon>Andropogoneae</taxon>
        <taxon>Tripsacinae</taxon>
        <taxon>Zea</taxon>
    </lineage>
</organism>
<dbReference type="AlphaFoldDB" id="Q5GAU5"/>
<reference evidence="1" key="1">
    <citation type="journal article" date="2005" name="Plant Cell">
        <title>Evolution of DNA sequence nonhomologies among maize inbreds.</title>
        <authorList>
            <person name="Brunner S."/>
            <person name="Fengler K."/>
            <person name="Morgante M."/>
            <person name="Tingey S."/>
            <person name="Rafalski A."/>
        </authorList>
    </citation>
    <scope>NUCLEOTIDE SEQUENCE</scope>
</reference>
<gene>
    <name evidence="1" type="ORF">F9008</name>
</gene>
<protein>
    <submittedName>
        <fullName evidence="1">Uncharacterized protein</fullName>
    </submittedName>
</protein>
<proteinExistence type="predicted"/>
<evidence type="ECO:0000313" key="1">
    <source>
        <dbReference type="EMBL" id="AAV64195.1"/>
    </source>
</evidence>
<dbReference type="HOGENOM" id="CLU_2030086_0_0_1"/>